<feature type="region of interest" description="Disordered" evidence="1">
    <location>
        <begin position="267"/>
        <end position="289"/>
    </location>
</feature>
<feature type="region of interest" description="Disordered" evidence="1">
    <location>
        <begin position="413"/>
        <end position="442"/>
    </location>
</feature>
<sequence>MIDQHSIALPCPGPSAVTIVLSAEERAELTARAEWPDRRRAERARIVLACADGMSNMGAARSLGVAVKTVAKWRRRFADEGMAGLDDACRIGRPKADLVLDEDEREQLTRWARRAKTAQFLALRSKIVLRCAEGGTNRQAAADLGVDESTVERWRARFIAHRLDGLHDEPRPGRPPSIRPGQIEDVIVATLQSSPGVDMHWTRALMAQRTGLSKSTIGRIWKRFDLKPHLQDAFRLSADPRSGARSVGLAGLFHAPPERTVALCVGGGRIGGDRTPSSPGLPGPRPYGTDLRHTVDRLFATETAETAETAGMAGMAGDGETGGHRPAPTAAFREFLDAVERAVPSGLDVHLVCDGPAARSAPEIGAWLAGRPRFHVHPTPAGVSWPDQLDRWLGLLTDRSVPTESLGRQIAAWRSGGARSPGPFAWTGPAEGPPAGLGSPGR</sequence>
<protein>
    <submittedName>
        <fullName evidence="2">Putative transposase</fullName>
    </submittedName>
</protein>
<dbReference type="NCBIfam" id="NF033545">
    <property type="entry name" value="transpos_IS630"/>
    <property type="match status" value="1"/>
</dbReference>
<dbReference type="Pfam" id="PF13565">
    <property type="entry name" value="HTH_32"/>
    <property type="match status" value="1"/>
</dbReference>
<proteinExistence type="predicted"/>
<evidence type="ECO:0000256" key="1">
    <source>
        <dbReference type="SAM" id="MobiDB-lite"/>
    </source>
</evidence>
<dbReference type="Pfam" id="PF13551">
    <property type="entry name" value="HTH_29"/>
    <property type="match status" value="1"/>
</dbReference>
<dbReference type="InterPro" id="IPR009057">
    <property type="entry name" value="Homeodomain-like_sf"/>
</dbReference>
<accession>Q1PSF2</accession>
<reference evidence="2" key="1">
    <citation type="journal article" date="2006" name="ChemBioChem">
        <title>Deciphering the biosynthetic codes for the potent anti-SARS-CoV cyclodepsipeptide valinomycin in Streptomyces tsusimaensis ATCC 15141.</title>
        <authorList>
            <person name="Cheng Y.Q."/>
        </authorList>
    </citation>
    <scope>NUCLEOTIDE SEQUENCE</scope>
    <source>
        <strain evidence="2">ATCC 15141</strain>
    </source>
</reference>
<feature type="region of interest" description="Disordered" evidence="1">
    <location>
        <begin position="307"/>
        <end position="327"/>
    </location>
</feature>
<dbReference type="InterPro" id="IPR047655">
    <property type="entry name" value="Transpos_IS630-like"/>
</dbReference>
<name>Q1PSF2_9ACTN</name>
<dbReference type="SUPFAM" id="SSF46689">
    <property type="entry name" value="Homeodomain-like"/>
    <property type="match status" value="2"/>
</dbReference>
<dbReference type="AlphaFoldDB" id="Q1PSF2"/>
<evidence type="ECO:0000313" key="2">
    <source>
        <dbReference type="EMBL" id="ABA59549.1"/>
    </source>
</evidence>
<dbReference type="EMBL" id="DQ174261">
    <property type="protein sequence ID" value="ABA59549.1"/>
    <property type="molecule type" value="Genomic_DNA"/>
</dbReference>
<organism evidence="2">
    <name type="scientific">Streptomyces tsusimaensis</name>
    <dbReference type="NCBI Taxonomy" id="285482"/>
    <lineage>
        <taxon>Bacteria</taxon>
        <taxon>Bacillati</taxon>
        <taxon>Actinomycetota</taxon>
        <taxon>Actinomycetes</taxon>
        <taxon>Kitasatosporales</taxon>
        <taxon>Streptomycetaceae</taxon>
        <taxon>Streptomyces</taxon>
    </lineage>
</organism>